<organism evidence="8 9">
    <name type="scientific">Anaeroplasma bactoclasticum</name>
    <dbReference type="NCBI Taxonomy" id="2088"/>
    <lineage>
        <taxon>Bacteria</taxon>
        <taxon>Bacillati</taxon>
        <taxon>Mycoplasmatota</taxon>
        <taxon>Mollicutes</taxon>
        <taxon>Anaeroplasmatales</taxon>
        <taxon>Anaeroplasmataceae</taxon>
        <taxon>Anaeroplasma</taxon>
    </lineage>
</organism>
<dbReference type="GO" id="GO:0046872">
    <property type="term" value="F:metal ion binding"/>
    <property type="evidence" value="ECO:0007669"/>
    <property type="project" value="UniProtKB-KW"/>
</dbReference>
<dbReference type="OrthoDB" id="9765462at2"/>
<dbReference type="Pfam" id="PF01979">
    <property type="entry name" value="Amidohydro_1"/>
    <property type="match status" value="1"/>
</dbReference>
<keyword evidence="6" id="KW-0665">Pyrimidine biosynthesis</keyword>
<dbReference type="InterPro" id="IPR050138">
    <property type="entry name" value="DHOase/Allantoinase_Hydrolase"/>
</dbReference>
<comment type="caution">
    <text evidence="8">The sequence shown here is derived from an EMBL/GenBank/DDBJ whole genome shotgun (WGS) entry which is preliminary data.</text>
</comment>
<dbReference type="InterPro" id="IPR004722">
    <property type="entry name" value="DHOase"/>
</dbReference>
<keyword evidence="4" id="KW-0479">Metal-binding</keyword>
<dbReference type="CDD" id="cd01317">
    <property type="entry name" value="DHOase_IIa"/>
    <property type="match status" value="1"/>
</dbReference>
<evidence type="ECO:0000256" key="2">
    <source>
        <dbReference type="ARBA" id="ARBA00002368"/>
    </source>
</evidence>
<dbReference type="AlphaFoldDB" id="A0A397R3P1"/>
<dbReference type="PANTHER" id="PTHR43668:SF2">
    <property type="entry name" value="ALLANTOINASE"/>
    <property type="match status" value="1"/>
</dbReference>
<dbReference type="PROSITE" id="PS00482">
    <property type="entry name" value="DIHYDROOROTASE_1"/>
    <property type="match status" value="1"/>
</dbReference>
<gene>
    <name evidence="8" type="ORF">EI71_01903</name>
</gene>
<dbReference type="InParanoid" id="A0A397R3P1"/>
<comment type="function">
    <text evidence="2">Catalyzes the reversible cyclization of carbamoyl aspartate to dihydroorotate.</text>
</comment>
<evidence type="ECO:0000256" key="5">
    <source>
        <dbReference type="ARBA" id="ARBA00022801"/>
    </source>
</evidence>
<dbReference type="SUPFAM" id="SSF51556">
    <property type="entry name" value="Metallo-dependent hydrolases"/>
    <property type="match status" value="1"/>
</dbReference>
<keyword evidence="9" id="KW-1185">Reference proteome</keyword>
<keyword evidence="5" id="KW-0378">Hydrolase</keyword>
<dbReference type="InterPro" id="IPR006680">
    <property type="entry name" value="Amidohydro-rel"/>
</dbReference>
<dbReference type="GO" id="GO:0006145">
    <property type="term" value="P:purine nucleobase catabolic process"/>
    <property type="evidence" value="ECO:0007669"/>
    <property type="project" value="TreeGrafter"/>
</dbReference>
<dbReference type="GO" id="GO:0004038">
    <property type="term" value="F:allantoinase activity"/>
    <property type="evidence" value="ECO:0007669"/>
    <property type="project" value="TreeGrafter"/>
</dbReference>
<proteinExistence type="inferred from homology"/>
<dbReference type="InterPro" id="IPR011059">
    <property type="entry name" value="Metal-dep_hydrolase_composite"/>
</dbReference>
<dbReference type="Proteomes" id="UP000266506">
    <property type="component" value="Unassembled WGS sequence"/>
</dbReference>
<evidence type="ECO:0000256" key="4">
    <source>
        <dbReference type="ARBA" id="ARBA00022723"/>
    </source>
</evidence>
<dbReference type="InterPro" id="IPR032466">
    <property type="entry name" value="Metal_Hydrolase"/>
</dbReference>
<comment type="similarity">
    <text evidence="3">Belongs to the metallo-dependent hydrolases superfamily. DHOase family. Class I DHOase subfamily.</text>
</comment>
<evidence type="ECO:0000256" key="6">
    <source>
        <dbReference type="ARBA" id="ARBA00022975"/>
    </source>
</evidence>
<dbReference type="FunCoup" id="A0A397R3P1">
    <property type="interactions" value="193"/>
</dbReference>
<evidence type="ECO:0000256" key="1">
    <source>
        <dbReference type="ARBA" id="ARBA00001947"/>
    </source>
</evidence>
<comment type="cofactor">
    <cofactor evidence="1">
        <name>Zn(2+)</name>
        <dbReference type="ChEBI" id="CHEBI:29105"/>
    </cofactor>
</comment>
<evidence type="ECO:0000313" key="8">
    <source>
        <dbReference type="EMBL" id="RIA64774.1"/>
    </source>
</evidence>
<dbReference type="GO" id="GO:0004151">
    <property type="term" value="F:dihydroorotase activity"/>
    <property type="evidence" value="ECO:0007669"/>
    <property type="project" value="InterPro"/>
</dbReference>
<accession>A0A397R3P1</accession>
<dbReference type="GO" id="GO:0005737">
    <property type="term" value="C:cytoplasm"/>
    <property type="evidence" value="ECO:0007669"/>
    <property type="project" value="TreeGrafter"/>
</dbReference>
<name>A0A397R3P1_9MOLU</name>
<dbReference type="InterPro" id="IPR002195">
    <property type="entry name" value="Dihydroorotase_CS"/>
</dbReference>
<dbReference type="PANTHER" id="PTHR43668">
    <property type="entry name" value="ALLANTOINASE"/>
    <property type="match status" value="1"/>
</dbReference>
<sequence>MILIKNGSIVVDDKLVKKDILISGENIIEIRDNIERDCEIIDAKGCLVMPGAVDVHVHFREPGFTEKETIKTGTMAAAKGGVTTVMPMPNLNPCPDCYENLLVEMDIIKRDAIVNCYPYGAVSVGENAIERAKIEEIHDLVYAISDDGKGVNNTSLLEDVMRLAKKYDLIIASHAEDTVDGYLPQGEYVAVRREIELAKKIGCRYHFCHMSTKESFEAIRKARSEGYTNITCEITPHHLVLNEEMIKNGNFKMNPPLRSEENRKATIEALIDGTAQMIASDHAPHTEEEKNREYNKCPNGILGLETMVPIIYTEFVKSGIITLSRFLDLMVYNPISVFRLPKRDLKEGYPADIAILDIENPHTYTKEEIVSKGKNSPFIGNTYYGFPKYTLVNGKVVYKS</sequence>
<reference evidence="8 9" key="1">
    <citation type="submission" date="2018-08" db="EMBL/GenBank/DDBJ databases">
        <title>Genomic Encyclopedia of Archaeal and Bacterial Type Strains, Phase II (KMG-II): from individual species to whole genera.</title>
        <authorList>
            <person name="Goeker M."/>
        </authorList>
    </citation>
    <scope>NUCLEOTIDE SEQUENCE [LARGE SCALE GENOMIC DNA]</scope>
    <source>
        <strain evidence="8 9">ATCC 27112</strain>
    </source>
</reference>
<evidence type="ECO:0000313" key="9">
    <source>
        <dbReference type="Proteomes" id="UP000266506"/>
    </source>
</evidence>
<evidence type="ECO:0000259" key="7">
    <source>
        <dbReference type="Pfam" id="PF01979"/>
    </source>
</evidence>
<dbReference type="EMBL" id="QXEV01000039">
    <property type="protein sequence ID" value="RIA64774.1"/>
    <property type="molecule type" value="Genomic_DNA"/>
</dbReference>
<dbReference type="GO" id="GO:0006221">
    <property type="term" value="P:pyrimidine nucleotide biosynthetic process"/>
    <property type="evidence" value="ECO:0007669"/>
    <property type="project" value="UniProtKB-KW"/>
</dbReference>
<dbReference type="NCBIfam" id="TIGR00857">
    <property type="entry name" value="pyrC_multi"/>
    <property type="match status" value="1"/>
</dbReference>
<dbReference type="Gene3D" id="3.20.20.140">
    <property type="entry name" value="Metal-dependent hydrolases"/>
    <property type="match status" value="1"/>
</dbReference>
<evidence type="ECO:0000256" key="3">
    <source>
        <dbReference type="ARBA" id="ARBA00010286"/>
    </source>
</evidence>
<dbReference type="RefSeq" id="WP_119016961.1">
    <property type="nucleotide sequence ID" value="NZ_QXEV01000039.1"/>
</dbReference>
<feature type="domain" description="Amidohydrolase-related" evidence="7">
    <location>
        <begin position="47"/>
        <end position="397"/>
    </location>
</feature>
<dbReference type="SUPFAM" id="SSF51338">
    <property type="entry name" value="Composite domain of metallo-dependent hydrolases"/>
    <property type="match status" value="1"/>
</dbReference>
<dbReference type="PROSITE" id="PS00483">
    <property type="entry name" value="DIHYDROOROTASE_2"/>
    <property type="match status" value="1"/>
</dbReference>
<protein>
    <submittedName>
        <fullName evidence="8">Dihydroorotase</fullName>
    </submittedName>
</protein>